<organism evidence="2">
    <name type="scientific">Streptomyces sp. NBC_01393</name>
    <dbReference type="NCBI Taxonomy" id="2903851"/>
    <lineage>
        <taxon>Bacteria</taxon>
        <taxon>Bacillati</taxon>
        <taxon>Actinomycetota</taxon>
        <taxon>Actinomycetes</taxon>
        <taxon>Kitasatosporales</taxon>
        <taxon>Streptomycetaceae</taxon>
        <taxon>Streptomyces</taxon>
    </lineage>
</organism>
<dbReference type="AlphaFoldDB" id="A0AAU3HQR3"/>
<gene>
    <name evidence="2" type="ORF">OG699_06950</name>
</gene>
<dbReference type="SUPFAM" id="SSF53474">
    <property type="entry name" value="alpha/beta-Hydrolases"/>
    <property type="match status" value="1"/>
</dbReference>
<dbReference type="PANTHER" id="PTHR43798">
    <property type="entry name" value="MONOACYLGLYCEROL LIPASE"/>
    <property type="match status" value="1"/>
</dbReference>
<protein>
    <submittedName>
        <fullName evidence="2">Alpha/beta fold hydrolase</fullName>
    </submittedName>
</protein>
<dbReference type="PANTHER" id="PTHR43798:SF33">
    <property type="entry name" value="HYDROLASE, PUTATIVE (AFU_ORTHOLOGUE AFUA_2G14860)-RELATED"/>
    <property type="match status" value="1"/>
</dbReference>
<dbReference type="InterPro" id="IPR029058">
    <property type="entry name" value="AB_hydrolase_fold"/>
</dbReference>
<keyword evidence="2" id="KW-0378">Hydrolase</keyword>
<dbReference type="PRINTS" id="PR00111">
    <property type="entry name" value="ABHYDROLASE"/>
</dbReference>
<accession>A0AAU3HQR3</accession>
<dbReference type="InterPro" id="IPR050266">
    <property type="entry name" value="AB_hydrolase_sf"/>
</dbReference>
<dbReference type="Pfam" id="PF00561">
    <property type="entry name" value="Abhydrolase_1"/>
    <property type="match status" value="1"/>
</dbReference>
<name>A0AAU3HQR3_9ACTN</name>
<sequence>MVDQRSVDVGGVRLAYQVSGPPDAPPLVLLHALGEDATDWEAVVPALARSRRVYALDLRGHGRSDWPGDYSLELMQADVLRFLDALELGPVDLIGHSMGGIVAYLLAQDHPQRVSRLILEDVPFPRPRERTTPTRPDGALTFDWETVPAIRRQIDVPDPRWLERLSQITAKTLVLAGGAHSHVPQDGVAELAQRIPGGQVVTIPVGHLIHHAAPEAFTEAVSAFLEEHFRPARQP</sequence>
<dbReference type="GO" id="GO:0016787">
    <property type="term" value="F:hydrolase activity"/>
    <property type="evidence" value="ECO:0007669"/>
    <property type="project" value="UniProtKB-KW"/>
</dbReference>
<dbReference type="InterPro" id="IPR000073">
    <property type="entry name" value="AB_hydrolase_1"/>
</dbReference>
<reference evidence="2" key="1">
    <citation type="submission" date="2022-10" db="EMBL/GenBank/DDBJ databases">
        <title>The complete genomes of actinobacterial strains from the NBC collection.</title>
        <authorList>
            <person name="Joergensen T.S."/>
            <person name="Alvarez Arevalo M."/>
            <person name="Sterndorff E.B."/>
            <person name="Faurdal D."/>
            <person name="Vuksanovic O."/>
            <person name="Mourched A.-S."/>
            <person name="Charusanti P."/>
            <person name="Shaw S."/>
            <person name="Blin K."/>
            <person name="Weber T."/>
        </authorList>
    </citation>
    <scope>NUCLEOTIDE SEQUENCE</scope>
    <source>
        <strain evidence="2">NBC_01393</strain>
    </source>
</reference>
<dbReference type="Gene3D" id="3.40.50.1820">
    <property type="entry name" value="alpha/beta hydrolase"/>
    <property type="match status" value="1"/>
</dbReference>
<feature type="domain" description="AB hydrolase-1" evidence="1">
    <location>
        <begin position="25"/>
        <end position="122"/>
    </location>
</feature>
<dbReference type="EMBL" id="CP109546">
    <property type="protein sequence ID" value="WTZ07754.1"/>
    <property type="molecule type" value="Genomic_DNA"/>
</dbReference>
<proteinExistence type="predicted"/>
<evidence type="ECO:0000313" key="2">
    <source>
        <dbReference type="EMBL" id="WTZ07754.1"/>
    </source>
</evidence>
<evidence type="ECO:0000259" key="1">
    <source>
        <dbReference type="Pfam" id="PF00561"/>
    </source>
</evidence>